<feature type="non-terminal residue" evidence="1">
    <location>
        <position position="1"/>
    </location>
</feature>
<sequence>QRVENELNDIKKKIEDLALNYITLSAKLKDIERTDWFQKTKTRIYFDKQKLYLQYANRFAEVPISYSSIESLTPYENVNIYSKAKNPALYLTNVKEVFTKKEDKKEKEKTIEERIKEI</sequence>
<evidence type="ECO:0000313" key="1">
    <source>
        <dbReference type="EMBL" id="CAG8827395.1"/>
    </source>
</evidence>
<comment type="caution">
    <text evidence="1">The sequence shown here is derived from an EMBL/GenBank/DDBJ whole genome shotgun (WGS) entry which is preliminary data.</text>
</comment>
<name>A0ABN7WCM0_GIGMA</name>
<gene>
    <name evidence="1" type="ORF">GMARGA_LOCUS29392</name>
</gene>
<feature type="non-terminal residue" evidence="1">
    <location>
        <position position="118"/>
    </location>
</feature>
<proteinExistence type="predicted"/>
<evidence type="ECO:0000313" key="2">
    <source>
        <dbReference type="Proteomes" id="UP000789901"/>
    </source>
</evidence>
<dbReference type="EMBL" id="CAJVQB010039449">
    <property type="protein sequence ID" value="CAG8827395.1"/>
    <property type="molecule type" value="Genomic_DNA"/>
</dbReference>
<organism evidence="1 2">
    <name type="scientific">Gigaspora margarita</name>
    <dbReference type="NCBI Taxonomy" id="4874"/>
    <lineage>
        <taxon>Eukaryota</taxon>
        <taxon>Fungi</taxon>
        <taxon>Fungi incertae sedis</taxon>
        <taxon>Mucoromycota</taxon>
        <taxon>Glomeromycotina</taxon>
        <taxon>Glomeromycetes</taxon>
        <taxon>Diversisporales</taxon>
        <taxon>Gigasporaceae</taxon>
        <taxon>Gigaspora</taxon>
    </lineage>
</organism>
<dbReference type="Proteomes" id="UP000789901">
    <property type="component" value="Unassembled WGS sequence"/>
</dbReference>
<keyword evidence="2" id="KW-1185">Reference proteome</keyword>
<protein>
    <submittedName>
        <fullName evidence="1">6939_t:CDS:1</fullName>
    </submittedName>
</protein>
<accession>A0ABN7WCM0</accession>
<reference evidence="1 2" key="1">
    <citation type="submission" date="2021-06" db="EMBL/GenBank/DDBJ databases">
        <authorList>
            <person name="Kallberg Y."/>
            <person name="Tangrot J."/>
            <person name="Rosling A."/>
        </authorList>
    </citation>
    <scope>NUCLEOTIDE SEQUENCE [LARGE SCALE GENOMIC DNA]</scope>
    <source>
        <strain evidence="1 2">120-4 pot B 10/14</strain>
    </source>
</reference>